<evidence type="ECO:0000259" key="2">
    <source>
        <dbReference type="PROSITE" id="PS50887"/>
    </source>
</evidence>
<gene>
    <name evidence="3" type="ORF">BGI27_10430</name>
    <name evidence="4" type="ORF">CGU29_09965</name>
</gene>
<name>A0A272ERW8_9RHOO</name>
<evidence type="ECO:0000313" key="5">
    <source>
        <dbReference type="Proteomes" id="UP000216107"/>
    </source>
</evidence>
<feature type="region of interest" description="Disordered" evidence="1">
    <location>
        <begin position="110"/>
        <end position="133"/>
    </location>
</feature>
<dbReference type="Proteomes" id="UP000623509">
    <property type="component" value="Unassembled WGS sequence"/>
</dbReference>
<evidence type="ECO:0000256" key="1">
    <source>
        <dbReference type="SAM" id="MobiDB-lite"/>
    </source>
</evidence>
<feature type="domain" description="GGDEF" evidence="2">
    <location>
        <begin position="1"/>
        <end position="121"/>
    </location>
</feature>
<accession>A0A272ERW8</accession>
<sequence>MARLLVEACDPRDDFIGHIGGDDFLVLFQSTDWQQRCEAVLGQFGQRVPAFCSSEDIARDGILSEDRQGRQVVHCLPSLSIGALAVPAGCSASHHEISAMATEAKRQAKRTSGNTLFIERRGIQTQPTQAPAE</sequence>
<protein>
    <recommendedName>
        <fullName evidence="2">GGDEF domain-containing protein</fullName>
    </recommendedName>
</protein>
<dbReference type="PROSITE" id="PS50887">
    <property type="entry name" value="GGDEF"/>
    <property type="match status" value="1"/>
</dbReference>
<proteinExistence type="predicted"/>
<dbReference type="InterPro" id="IPR029787">
    <property type="entry name" value="Nucleotide_cyclase"/>
</dbReference>
<evidence type="ECO:0000313" key="4">
    <source>
        <dbReference type="EMBL" id="PAS92863.1"/>
    </source>
</evidence>
<reference evidence="4 5" key="2">
    <citation type="submission" date="2017-07" db="EMBL/GenBank/DDBJ databases">
        <title>Candidatus Dactylopiibacterium carminicum, a nitrogen-fixing symbiont of the cochineal insect Dactylopius coccus and Dactylopius opuntiae (Hemiptera: Coccoidea: Dactylopiidae).</title>
        <authorList>
            <person name="Vera A."/>
        </authorList>
    </citation>
    <scope>NUCLEOTIDE SEQUENCE [LARGE SCALE GENOMIC DNA]</scope>
    <source>
        <strain evidence="4 5">NFDCM</strain>
    </source>
</reference>
<evidence type="ECO:0000313" key="3">
    <source>
        <dbReference type="EMBL" id="KAF7598951.1"/>
    </source>
</evidence>
<organism evidence="4 5">
    <name type="scientific">Candidatus Dactylopiibacterium carminicum</name>
    <dbReference type="NCBI Taxonomy" id="857335"/>
    <lineage>
        <taxon>Bacteria</taxon>
        <taxon>Pseudomonadati</taxon>
        <taxon>Pseudomonadota</taxon>
        <taxon>Betaproteobacteria</taxon>
        <taxon>Rhodocyclales</taxon>
        <taxon>Rhodocyclaceae</taxon>
        <taxon>Candidatus Dactylopiibacterium</taxon>
    </lineage>
</organism>
<dbReference type="EMBL" id="NMRN01000028">
    <property type="protein sequence ID" value="PAS92863.1"/>
    <property type="molecule type" value="Genomic_DNA"/>
</dbReference>
<dbReference type="RefSeq" id="WP_095524824.1">
    <property type="nucleotide sequence ID" value="NZ_MDUX01000032.1"/>
</dbReference>
<dbReference type="SUPFAM" id="SSF55073">
    <property type="entry name" value="Nucleotide cyclase"/>
    <property type="match status" value="1"/>
</dbReference>
<dbReference type="InterPro" id="IPR000160">
    <property type="entry name" value="GGDEF_dom"/>
</dbReference>
<dbReference type="InterPro" id="IPR043128">
    <property type="entry name" value="Rev_trsase/Diguanyl_cyclase"/>
</dbReference>
<keyword evidence="6" id="KW-1185">Reference proteome</keyword>
<reference evidence="3 6" key="1">
    <citation type="submission" date="2016-08" db="EMBL/GenBank/DDBJ databases">
        <title>Candidatus Dactylopiibacterium carminicum genome sequence.</title>
        <authorList>
            <person name="Ramirez-Puebla S.T."/>
            <person name="Ormeno-Orrillo E."/>
            <person name="Vera-Ponce De Leon A."/>
            <person name="Luis L."/>
            <person name="Sanchez-Flores A."/>
            <person name="Monica R."/>
            <person name="Martinez-Romero E."/>
        </authorList>
    </citation>
    <scope>NUCLEOTIDE SEQUENCE [LARGE SCALE GENOMIC DNA]</scope>
    <source>
        <strain evidence="3">END1</strain>
    </source>
</reference>
<comment type="caution">
    <text evidence="4">The sequence shown here is derived from an EMBL/GenBank/DDBJ whole genome shotgun (WGS) entry which is preliminary data.</text>
</comment>
<evidence type="ECO:0000313" key="6">
    <source>
        <dbReference type="Proteomes" id="UP000623509"/>
    </source>
</evidence>
<dbReference type="OrthoDB" id="9813903at2"/>
<feature type="compositionally biased region" description="Polar residues" evidence="1">
    <location>
        <begin position="123"/>
        <end position="133"/>
    </location>
</feature>
<dbReference type="Proteomes" id="UP000216107">
    <property type="component" value="Unassembled WGS sequence"/>
</dbReference>
<dbReference type="AlphaFoldDB" id="A0A272ERW8"/>
<dbReference type="EMBL" id="MDUX01000032">
    <property type="protein sequence ID" value="KAF7598951.1"/>
    <property type="molecule type" value="Genomic_DNA"/>
</dbReference>
<dbReference type="Gene3D" id="3.30.70.270">
    <property type="match status" value="1"/>
</dbReference>